<evidence type="ECO:0000256" key="9">
    <source>
        <dbReference type="ARBA" id="ARBA00023136"/>
    </source>
</evidence>
<evidence type="ECO:0000256" key="11">
    <source>
        <dbReference type="ARBA" id="ARBA00023180"/>
    </source>
</evidence>
<feature type="transmembrane region" description="Helical" evidence="19">
    <location>
        <begin position="43"/>
        <end position="66"/>
    </location>
</feature>
<evidence type="ECO:0000256" key="18">
    <source>
        <dbReference type="ARBA" id="ARBA00082489"/>
    </source>
</evidence>
<keyword evidence="7 19" id="KW-1133">Transmembrane helix</keyword>
<keyword evidence="4" id="KW-0716">Sensory transduction</keyword>
<dbReference type="PANTHER" id="PTHR22943">
    <property type="entry name" value="7-TRANSMEMBRANE DOMAIN RECEPTOR C.ELEGANS"/>
    <property type="match status" value="1"/>
</dbReference>
<keyword evidence="11" id="KW-0325">Glycoprotein</keyword>
<dbReference type="Proteomes" id="UP000494206">
    <property type="component" value="Unassembled WGS sequence"/>
</dbReference>
<keyword evidence="6" id="KW-0552">Olfaction</keyword>
<dbReference type="GO" id="GO:0038022">
    <property type="term" value="F:G protein-coupled olfactory receptor activity"/>
    <property type="evidence" value="ECO:0007669"/>
    <property type="project" value="TreeGrafter"/>
</dbReference>
<evidence type="ECO:0000256" key="15">
    <source>
        <dbReference type="ARBA" id="ARBA00064300"/>
    </source>
</evidence>
<evidence type="ECO:0000256" key="1">
    <source>
        <dbReference type="ARBA" id="ARBA00004272"/>
    </source>
</evidence>
<feature type="transmembrane region" description="Helical" evidence="19">
    <location>
        <begin position="413"/>
        <end position="438"/>
    </location>
</feature>
<evidence type="ECO:0000313" key="21">
    <source>
        <dbReference type="Proteomes" id="UP000494206"/>
    </source>
</evidence>
<feature type="transmembrane region" description="Helical" evidence="19">
    <location>
        <begin position="347"/>
        <end position="366"/>
    </location>
</feature>
<dbReference type="AlphaFoldDB" id="A0A8S1EFR6"/>
<organism evidence="20 21">
    <name type="scientific">Caenorhabditis bovis</name>
    <dbReference type="NCBI Taxonomy" id="2654633"/>
    <lineage>
        <taxon>Eukaryota</taxon>
        <taxon>Metazoa</taxon>
        <taxon>Ecdysozoa</taxon>
        <taxon>Nematoda</taxon>
        <taxon>Chromadorea</taxon>
        <taxon>Rhabditida</taxon>
        <taxon>Rhabditina</taxon>
        <taxon>Rhabditomorpha</taxon>
        <taxon>Rhabditoidea</taxon>
        <taxon>Rhabditidae</taxon>
        <taxon>Peloderinae</taxon>
        <taxon>Caenorhabditis</taxon>
    </lineage>
</organism>
<comment type="caution">
    <text evidence="20">The sequence shown here is derived from an EMBL/GenBank/DDBJ whole genome shotgun (WGS) entry which is preliminary data.</text>
</comment>
<evidence type="ECO:0000256" key="5">
    <source>
        <dbReference type="ARBA" id="ARBA00022692"/>
    </source>
</evidence>
<name>A0A8S1EFR6_9PELO</name>
<protein>
    <recommendedName>
        <fullName evidence="16">Serpentine receptor class r-10</fullName>
    </recommendedName>
    <alternativeName>
        <fullName evidence="17">Odorant response abnormal protein 10</fullName>
    </alternativeName>
    <alternativeName>
        <fullName evidence="18">Olfactory receptor 10</fullName>
    </alternativeName>
</protein>
<evidence type="ECO:0000256" key="14">
    <source>
        <dbReference type="ARBA" id="ARBA00061678"/>
    </source>
</evidence>
<dbReference type="Pfam" id="PF10319">
    <property type="entry name" value="7TM_GPCR_Srj"/>
    <property type="match status" value="1"/>
</dbReference>
<dbReference type="SUPFAM" id="SSF81321">
    <property type="entry name" value="Family A G protein-coupled receptor-like"/>
    <property type="match status" value="2"/>
</dbReference>
<feature type="transmembrane region" description="Helical" evidence="19">
    <location>
        <begin position="304"/>
        <end position="327"/>
    </location>
</feature>
<evidence type="ECO:0000256" key="19">
    <source>
        <dbReference type="SAM" id="Phobius"/>
    </source>
</evidence>
<keyword evidence="9 19" id="KW-0472">Membrane</keyword>
<comment type="subcellular location">
    <subcellularLocation>
        <location evidence="1">Cell projection</location>
        <location evidence="1">Cilium membrane</location>
        <topology evidence="1">Multi-pass membrane protein</topology>
    </subcellularLocation>
</comment>
<gene>
    <name evidence="20" type="ORF">CBOVIS_LOCUS1640</name>
</gene>
<reference evidence="20 21" key="1">
    <citation type="submission" date="2020-04" db="EMBL/GenBank/DDBJ databases">
        <authorList>
            <person name="Laetsch R D."/>
            <person name="Stevens L."/>
            <person name="Kumar S."/>
            <person name="Blaxter L. M."/>
        </authorList>
    </citation>
    <scope>NUCLEOTIDE SEQUENCE [LARGE SCALE GENOMIC DNA]</scope>
</reference>
<evidence type="ECO:0000256" key="10">
    <source>
        <dbReference type="ARBA" id="ARBA00023170"/>
    </source>
</evidence>
<keyword evidence="8" id="KW-0969">Cilium</keyword>
<accession>A0A8S1EFR6</accession>
<keyword evidence="10" id="KW-0675">Receptor</keyword>
<feature type="transmembrane region" description="Helical" evidence="19">
    <location>
        <begin position="132"/>
        <end position="153"/>
    </location>
</feature>
<comment type="function">
    <text evidence="13">An odorant receptor which affects chemotaxis to the volatile odorant diacetyl. Specifies AWA neuronal cell fate via the odr-7 pathway.</text>
</comment>
<keyword evidence="2" id="KW-1003">Cell membrane</keyword>
<dbReference type="Gene3D" id="1.20.1070.10">
    <property type="entry name" value="Rhodopsin 7-helix transmembrane proteins"/>
    <property type="match status" value="1"/>
</dbReference>
<dbReference type="GO" id="GO:0006935">
    <property type="term" value="P:chemotaxis"/>
    <property type="evidence" value="ECO:0007669"/>
    <property type="project" value="UniProtKB-KW"/>
</dbReference>
<evidence type="ECO:0000256" key="12">
    <source>
        <dbReference type="ARBA" id="ARBA00023273"/>
    </source>
</evidence>
<comment type="similarity">
    <text evidence="14">Belongs to the nematode receptor-like protein str family.</text>
</comment>
<feature type="transmembrane region" description="Helical" evidence="19">
    <location>
        <begin position="458"/>
        <end position="484"/>
    </location>
</feature>
<evidence type="ECO:0000256" key="4">
    <source>
        <dbReference type="ARBA" id="ARBA00022606"/>
    </source>
</evidence>
<dbReference type="GO" id="GO:0042048">
    <property type="term" value="P:olfactory behavior"/>
    <property type="evidence" value="ECO:0007669"/>
    <property type="project" value="TreeGrafter"/>
</dbReference>
<feature type="transmembrane region" description="Helical" evidence="19">
    <location>
        <begin position="238"/>
        <end position="266"/>
    </location>
</feature>
<feature type="transmembrane region" description="Helical" evidence="19">
    <location>
        <begin position="496"/>
        <end position="516"/>
    </location>
</feature>
<evidence type="ECO:0000256" key="8">
    <source>
        <dbReference type="ARBA" id="ARBA00023069"/>
    </source>
</evidence>
<evidence type="ECO:0000256" key="17">
    <source>
        <dbReference type="ARBA" id="ARBA00078653"/>
    </source>
</evidence>
<dbReference type="GO" id="GO:0060170">
    <property type="term" value="C:ciliary membrane"/>
    <property type="evidence" value="ECO:0007669"/>
    <property type="project" value="UniProtKB-SubCell"/>
</dbReference>
<dbReference type="PANTHER" id="PTHR22943:SF242">
    <property type="entry name" value="SEVEN TM RECEPTOR"/>
    <property type="match status" value="1"/>
</dbReference>
<feature type="transmembrane region" description="Helical" evidence="19">
    <location>
        <begin position="185"/>
        <end position="218"/>
    </location>
</feature>
<comment type="subunit">
    <text evidence="15">Interacts with odr-4.</text>
</comment>
<feature type="transmembrane region" description="Helical" evidence="19">
    <location>
        <begin position="90"/>
        <end position="112"/>
    </location>
</feature>
<dbReference type="FunFam" id="1.20.1070.10:FF:000128">
    <property type="entry name" value="Seven TM Receptor"/>
    <property type="match status" value="2"/>
</dbReference>
<dbReference type="InterPro" id="IPR019428">
    <property type="entry name" value="7TM_GPCR_serpentine_rcpt_Str"/>
</dbReference>
<feature type="transmembrane region" description="Helical" evidence="19">
    <location>
        <begin position="12"/>
        <end position="31"/>
    </location>
</feature>
<keyword evidence="3" id="KW-0145">Chemotaxis</keyword>
<evidence type="ECO:0000256" key="2">
    <source>
        <dbReference type="ARBA" id="ARBA00022475"/>
    </source>
</evidence>
<dbReference type="EMBL" id="CADEPM010000001">
    <property type="protein sequence ID" value="CAB3398359.1"/>
    <property type="molecule type" value="Genomic_DNA"/>
</dbReference>
<dbReference type="OrthoDB" id="5841089at2759"/>
<keyword evidence="5 19" id="KW-0812">Transmembrane</keyword>
<keyword evidence="12" id="KW-0966">Cell projection</keyword>
<evidence type="ECO:0000256" key="6">
    <source>
        <dbReference type="ARBA" id="ARBA00022725"/>
    </source>
</evidence>
<evidence type="ECO:0000256" key="16">
    <source>
        <dbReference type="ARBA" id="ARBA00067967"/>
    </source>
</evidence>
<proteinExistence type="inferred from homology"/>
<dbReference type="Pfam" id="PF10326">
    <property type="entry name" value="7TM_GPCR_Str"/>
    <property type="match status" value="1"/>
</dbReference>
<sequence>MRLEMMFVNYFQYGAFGFSQILNWLLLCLIIKFAGKKYGSYKYLMVSYSIFSLAYSVVEVLSQPIMSIKGAAMILFINGPFKDMHFIGDYVGALYCSSFGCCISLLAVHFVYRYLAICRPNQLHQYEGNNMYKFIIFPSIIMIIWFVAIYVGASPSPDKADYIRSLALVSQKKLSGFQYYNRYDIFIVSWMDFIGCSTICAEMALCNSLIIFCGIKIYRRSMQATELSAKTKDLNSQLFKVLLIQTIFPLILMFIPVALFCILPIFQIEVGSFANAPGFTVSVYPGVDALVAILMIRDFRHALFFFYCASFALCISLLSSHFVFRYIAICKSNYLHHISGFNLYKMFLASITVFIIWFSNIYASFWPSEIKSAYLYNELMEYYNVDSYQIGHICELYFYYTKEGELVISWMDYFGGIFAILIISICVIVILICGFKTYSKMQSYTEKSKKTKDLNNQLFRALILQTIVPALMMFAPVGAVIFLPMSGINLGTMANFASLTAGFYPAFDAIIVICVIKDYRQTILGGNKARVSSTMQSSYSNI</sequence>
<dbReference type="InterPro" id="IPR019423">
    <property type="entry name" value="7TM_GPCR_serpentine_rcpt_Srj"/>
</dbReference>
<evidence type="ECO:0000256" key="3">
    <source>
        <dbReference type="ARBA" id="ARBA00022500"/>
    </source>
</evidence>
<evidence type="ECO:0000256" key="7">
    <source>
        <dbReference type="ARBA" id="ARBA00022989"/>
    </source>
</evidence>
<evidence type="ECO:0000313" key="20">
    <source>
        <dbReference type="EMBL" id="CAB3398359.1"/>
    </source>
</evidence>
<evidence type="ECO:0000256" key="13">
    <source>
        <dbReference type="ARBA" id="ARBA00054965"/>
    </source>
</evidence>
<keyword evidence="21" id="KW-1185">Reference proteome</keyword>